<comment type="similarity">
    <text evidence="8">Belongs to the insect chemoreceptor superfamily. Gustatory receptor (GR) family.</text>
</comment>
<dbReference type="GO" id="GO:0005886">
    <property type="term" value="C:plasma membrane"/>
    <property type="evidence" value="ECO:0007669"/>
    <property type="project" value="UniProtKB-SubCell"/>
</dbReference>
<comment type="caution">
    <text evidence="8">Lacks conserved residue(s) required for the propagation of feature annotation.</text>
</comment>
<keyword evidence="6 8" id="KW-0675">Receptor</keyword>
<dbReference type="InterPro" id="IPR013604">
    <property type="entry name" value="7TM_chemorcpt"/>
</dbReference>
<dbReference type="PANTHER" id="PTHR21143">
    <property type="entry name" value="INVERTEBRATE GUSTATORY RECEPTOR"/>
    <property type="match status" value="1"/>
</dbReference>
<evidence type="ECO:0000256" key="1">
    <source>
        <dbReference type="ARBA" id="ARBA00004651"/>
    </source>
</evidence>
<dbReference type="GO" id="GO:0050909">
    <property type="term" value="P:sensory perception of taste"/>
    <property type="evidence" value="ECO:0007669"/>
    <property type="project" value="InterPro"/>
</dbReference>
<feature type="transmembrane region" description="Helical" evidence="8">
    <location>
        <begin position="81"/>
        <end position="98"/>
    </location>
</feature>
<reference evidence="9" key="1">
    <citation type="submission" date="2017-03" db="EMBL/GenBank/DDBJ databases">
        <authorList>
            <person name="Afonso C.L."/>
            <person name="Miller P.J."/>
            <person name="Scott M.A."/>
            <person name="Spackman E."/>
            <person name="Goraichik I."/>
            <person name="Dimitrov K.M."/>
            <person name="Suarez D.L."/>
            <person name="Swayne D.E."/>
        </authorList>
    </citation>
    <scope>NUCLEOTIDE SEQUENCE</scope>
    <source>
        <tissue evidence="9">Antenna</tissue>
    </source>
</reference>
<keyword evidence="7 8" id="KW-0807">Transducer</keyword>
<dbReference type="Pfam" id="PF08395">
    <property type="entry name" value="7tm_7"/>
    <property type="match status" value="1"/>
</dbReference>
<evidence type="ECO:0000256" key="6">
    <source>
        <dbReference type="ARBA" id="ARBA00023170"/>
    </source>
</evidence>
<proteinExistence type="evidence at transcript level"/>
<keyword evidence="5 8" id="KW-0472">Membrane</keyword>
<dbReference type="GO" id="GO:0008049">
    <property type="term" value="P:male courtship behavior"/>
    <property type="evidence" value="ECO:0007669"/>
    <property type="project" value="TreeGrafter"/>
</dbReference>
<evidence type="ECO:0000256" key="7">
    <source>
        <dbReference type="ARBA" id="ARBA00023224"/>
    </source>
</evidence>
<evidence type="ECO:0000256" key="2">
    <source>
        <dbReference type="ARBA" id="ARBA00022475"/>
    </source>
</evidence>
<evidence type="ECO:0000256" key="3">
    <source>
        <dbReference type="ARBA" id="ARBA00022692"/>
    </source>
</evidence>
<protein>
    <recommendedName>
        <fullName evidence="8">Gustatory receptor</fullName>
    </recommendedName>
</protein>
<keyword evidence="2 8" id="KW-1003">Cell membrane</keyword>
<dbReference type="GO" id="GO:0007635">
    <property type="term" value="P:chemosensory behavior"/>
    <property type="evidence" value="ECO:0007669"/>
    <property type="project" value="TreeGrafter"/>
</dbReference>
<feature type="transmembrane region" description="Helical" evidence="8">
    <location>
        <begin position="293"/>
        <end position="313"/>
    </location>
</feature>
<dbReference type="PANTHER" id="PTHR21143:SF133">
    <property type="entry name" value="GUSTATORY AND PHEROMONE RECEPTOR 32A-RELATED"/>
    <property type="match status" value="1"/>
</dbReference>
<evidence type="ECO:0000313" key="9">
    <source>
        <dbReference type="EMBL" id="AVH87327.1"/>
    </source>
</evidence>
<organism evidence="9">
    <name type="scientific">Holotrichia parallela</name>
    <name type="common">Dark black chafer beetle</name>
    <name type="synonym">Pedinotrichia parallela</name>
    <dbReference type="NCBI Taxonomy" id="93412"/>
    <lineage>
        <taxon>Eukaryota</taxon>
        <taxon>Metazoa</taxon>
        <taxon>Ecdysozoa</taxon>
        <taxon>Arthropoda</taxon>
        <taxon>Hexapoda</taxon>
        <taxon>Insecta</taxon>
        <taxon>Pterygota</taxon>
        <taxon>Neoptera</taxon>
        <taxon>Endopterygota</taxon>
        <taxon>Coleoptera</taxon>
        <taxon>Polyphaga</taxon>
        <taxon>Scarabaeiformia</taxon>
        <taxon>Scarabaeidae</taxon>
        <taxon>Melolonthinae</taxon>
        <taxon>Holotrichia</taxon>
    </lineage>
</organism>
<dbReference type="GO" id="GO:0043025">
    <property type="term" value="C:neuronal cell body"/>
    <property type="evidence" value="ECO:0007669"/>
    <property type="project" value="TreeGrafter"/>
</dbReference>
<dbReference type="EMBL" id="KY817111">
    <property type="protein sequence ID" value="AVH87327.1"/>
    <property type="molecule type" value="mRNA"/>
</dbReference>
<name>A0A2P9JYB9_HOLPA</name>
<feature type="transmembrane region" description="Helical" evidence="8">
    <location>
        <begin position="37"/>
        <end position="61"/>
    </location>
</feature>
<evidence type="ECO:0000256" key="8">
    <source>
        <dbReference type="RuleBase" id="RU363108"/>
    </source>
</evidence>
<dbReference type="AlphaFoldDB" id="A0A2P9JYB9"/>
<evidence type="ECO:0000256" key="4">
    <source>
        <dbReference type="ARBA" id="ARBA00022989"/>
    </source>
</evidence>
<sequence length="390" mass="45212">MIKKMNNSEDIYNTILPIYVISKILGLAPFKMTKKVFVIQCGPIVPLRIFIVTGIMCYIAVELEKKEYATGIAALALKCELYLGIFMTFAVLILAVINQKDLMGVITKLVDIDENMRRIHIKINHKNSRRFVLIQMIFISCVFLIKLMLQYFSHTSTMIVIYSAFNFVDYINTIMLFQYVNLLLLIRQRFIWVNRKLKSISNFSYPICVGENKVTLTPIQIVKHKSFLFDARLQLEVLAKIYSKLCDISRLTNWTYNIQILITVTSRFVMITTQLINTYNAIRDPRRGSYIEYSVMSTYLALHLSKIFMVASVSENTAYTARHTAIYLHNAWEIVPDLRNEIQYFSLQILHQNLSFTGCGFFALDYTLIYNIVGAIATYFIIVIQLEKAF</sequence>
<keyword evidence="4 8" id="KW-1133">Transmembrane helix</keyword>
<dbReference type="GO" id="GO:0030425">
    <property type="term" value="C:dendrite"/>
    <property type="evidence" value="ECO:0007669"/>
    <property type="project" value="TreeGrafter"/>
</dbReference>
<dbReference type="GO" id="GO:0030424">
    <property type="term" value="C:axon"/>
    <property type="evidence" value="ECO:0007669"/>
    <property type="project" value="TreeGrafter"/>
</dbReference>
<comment type="function">
    <text evidence="8">Gustatory receptor which mediates acceptance or avoidance behavior, depending on its substrates.</text>
</comment>
<feature type="transmembrane region" description="Helical" evidence="8">
    <location>
        <begin position="131"/>
        <end position="153"/>
    </location>
</feature>
<dbReference type="GO" id="GO:0007165">
    <property type="term" value="P:signal transduction"/>
    <property type="evidence" value="ECO:0007669"/>
    <property type="project" value="UniProtKB-KW"/>
</dbReference>
<feature type="transmembrane region" description="Helical" evidence="8">
    <location>
        <begin position="368"/>
        <end position="386"/>
    </location>
</feature>
<evidence type="ECO:0000256" key="5">
    <source>
        <dbReference type="ARBA" id="ARBA00023136"/>
    </source>
</evidence>
<comment type="subcellular location">
    <subcellularLocation>
        <location evidence="1 8">Cell membrane</location>
        <topology evidence="1 8">Multi-pass membrane protein</topology>
    </subcellularLocation>
</comment>
<accession>A0A2P9JYB9</accession>
<keyword evidence="3 8" id="KW-0812">Transmembrane</keyword>
<feature type="transmembrane region" description="Helical" evidence="8">
    <location>
        <begin position="159"/>
        <end position="186"/>
    </location>
</feature>